<accession>A0A1B2HIJ2</accession>
<organism evidence="1 2">
    <name type="scientific">Lentzea guizhouensis</name>
    <dbReference type="NCBI Taxonomy" id="1586287"/>
    <lineage>
        <taxon>Bacteria</taxon>
        <taxon>Bacillati</taxon>
        <taxon>Actinomycetota</taxon>
        <taxon>Actinomycetes</taxon>
        <taxon>Pseudonocardiales</taxon>
        <taxon>Pseudonocardiaceae</taxon>
        <taxon>Lentzea</taxon>
    </lineage>
</organism>
<dbReference type="RefSeq" id="WP_065915932.1">
    <property type="nucleotide sequence ID" value="NZ_CP016793.1"/>
</dbReference>
<dbReference type="EMBL" id="CP016793">
    <property type="protein sequence ID" value="ANZ37545.1"/>
    <property type="molecule type" value="Genomic_DNA"/>
</dbReference>
<protein>
    <submittedName>
        <fullName evidence="1">Uncharacterized protein</fullName>
    </submittedName>
</protein>
<dbReference type="KEGG" id="led:BBK82_17295"/>
<sequence length="230" mass="25420">MDDVAALDAVVCEAASVRVVELEAHGRIVVDLSRSDDRERLRAAMTVSSLPGYVCACRGQVRFEFFDADGARLAVVAFHHGISLAWSEWQGHGELADGTRLERWLDERRLSAQWRDLQQERLDWIRAVPPALEELGGQLLRSPERAALVTRARRLMLAVEPVSRVLQLLAWCAAGTGWVAGYPPHEAVAGRILDHEPVARIVAALQDPRAGERHVAGAARYFLVPPRLSA</sequence>
<name>A0A1B2HIJ2_9PSEU</name>
<evidence type="ECO:0000313" key="2">
    <source>
        <dbReference type="Proteomes" id="UP000093053"/>
    </source>
</evidence>
<dbReference type="AlphaFoldDB" id="A0A1B2HIJ2"/>
<evidence type="ECO:0000313" key="1">
    <source>
        <dbReference type="EMBL" id="ANZ37545.1"/>
    </source>
</evidence>
<reference evidence="1 2" key="1">
    <citation type="submission" date="2016-07" db="EMBL/GenBank/DDBJ databases">
        <title>Complete genome sequence of the Lentzea guizhouensis DHS C013.</title>
        <authorList>
            <person name="Cao C."/>
        </authorList>
    </citation>
    <scope>NUCLEOTIDE SEQUENCE [LARGE SCALE GENOMIC DNA]</scope>
    <source>
        <strain evidence="1 2">DHS C013</strain>
    </source>
</reference>
<proteinExistence type="predicted"/>
<gene>
    <name evidence="1" type="ORF">BBK82_17295</name>
</gene>
<dbReference type="Proteomes" id="UP000093053">
    <property type="component" value="Chromosome"/>
</dbReference>
<dbReference type="OrthoDB" id="175005at2"/>
<keyword evidence="2" id="KW-1185">Reference proteome</keyword>